<dbReference type="EMBL" id="JBBKZT010000018">
    <property type="protein sequence ID" value="MEJ8850986.1"/>
    <property type="molecule type" value="Genomic_DNA"/>
</dbReference>
<evidence type="ECO:0000313" key="2">
    <source>
        <dbReference type="Proteomes" id="UP001385892"/>
    </source>
</evidence>
<organism evidence="1 2">
    <name type="scientific">Variovorax rhizosphaerae</name>
    <dbReference type="NCBI Taxonomy" id="1836200"/>
    <lineage>
        <taxon>Bacteria</taxon>
        <taxon>Pseudomonadati</taxon>
        <taxon>Pseudomonadota</taxon>
        <taxon>Betaproteobacteria</taxon>
        <taxon>Burkholderiales</taxon>
        <taxon>Comamonadaceae</taxon>
        <taxon>Variovorax</taxon>
    </lineage>
</organism>
<protein>
    <submittedName>
        <fullName evidence="1">Type II toxin-antitoxin system Phd/YefM family antitoxin</fullName>
    </submittedName>
</protein>
<accession>A0ABU8WTX5</accession>
<evidence type="ECO:0000313" key="1">
    <source>
        <dbReference type="EMBL" id="MEJ8850986.1"/>
    </source>
</evidence>
<keyword evidence="2" id="KW-1185">Reference proteome</keyword>
<comment type="caution">
    <text evidence="1">The sequence shown here is derived from an EMBL/GenBank/DDBJ whole genome shotgun (WGS) entry which is preliminary data.</text>
</comment>
<sequence length="89" mass="9549">MTLKASDIVPIGEAWVRLSELAEDLAGNSSESHLALVAARRLNHYQAPESEHARRVLADDAITGLRQALAGHFSSDEELDKALGVAFAP</sequence>
<reference evidence="1 2" key="1">
    <citation type="submission" date="2024-03" db="EMBL/GenBank/DDBJ databases">
        <title>Novel species of the genus Variovorax.</title>
        <authorList>
            <person name="Liu Q."/>
            <person name="Xin Y.-H."/>
        </authorList>
    </citation>
    <scope>NUCLEOTIDE SEQUENCE [LARGE SCALE GENOMIC DNA]</scope>
    <source>
        <strain evidence="1 2">KACC 18900</strain>
    </source>
</reference>
<dbReference type="RefSeq" id="WP_340346477.1">
    <property type="nucleotide sequence ID" value="NZ_JBBKZT010000018.1"/>
</dbReference>
<gene>
    <name evidence="1" type="ORF">WKW82_30395</name>
</gene>
<proteinExistence type="predicted"/>
<dbReference type="Proteomes" id="UP001385892">
    <property type="component" value="Unassembled WGS sequence"/>
</dbReference>
<name>A0ABU8WTX5_9BURK</name>